<name>A0ABY7MWP2_9BRAD</name>
<reference evidence="2" key="1">
    <citation type="submission" date="2021-12" db="EMBL/GenBank/DDBJ databases">
        <title>Bradyrhizobium xenonodulans sp. nov.</title>
        <authorList>
            <person name="Claassens R."/>
            <person name="Venter S.N."/>
            <person name="Beukes C.W."/>
            <person name="Stepkowski T."/>
            <person name="Steenkamp E.T."/>
        </authorList>
    </citation>
    <scope>NUCLEOTIDE SEQUENCE</scope>
    <source>
        <strain evidence="2">14AB</strain>
    </source>
</reference>
<evidence type="ECO:0000313" key="2">
    <source>
        <dbReference type="EMBL" id="WBL81370.1"/>
    </source>
</evidence>
<dbReference type="RefSeq" id="WP_270169894.1">
    <property type="nucleotide sequence ID" value="NZ_CP089391.1"/>
</dbReference>
<organism evidence="2 3">
    <name type="scientific">Bradyrhizobium xenonodulans</name>
    <dbReference type="NCBI Taxonomy" id="2736875"/>
    <lineage>
        <taxon>Bacteria</taxon>
        <taxon>Pseudomonadati</taxon>
        <taxon>Pseudomonadota</taxon>
        <taxon>Alphaproteobacteria</taxon>
        <taxon>Hyphomicrobiales</taxon>
        <taxon>Nitrobacteraceae</taxon>
        <taxon>Bradyrhizobium</taxon>
    </lineage>
</organism>
<evidence type="ECO:0000256" key="1">
    <source>
        <dbReference type="SAM" id="MobiDB-lite"/>
    </source>
</evidence>
<keyword evidence="3" id="KW-1185">Reference proteome</keyword>
<accession>A0ABY7MWP2</accession>
<dbReference type="EMBL" id="CP089391">
    <property type="protein sequence ID" value="WBL81370.1"/>
    <property type="molecule type" value="Genomic_DNA"/>
</dbReference>
<dbReference type="Proteomes" id="UP001179614">
    <property type="component" value="Chromosome"/>
</dbReference>
<protein>
    <submittedName>
        <fullName evidence="2">Uncharacterized protein</fullName>
    </submittedName>
</protein>
<proteinExistence type="predicted"/>
<feature type="region of interest" description="Disordered" evidence="1">
    <location>
        <begin position="1"/>
        <end position="28"/>
    </location>
</feature>
<evidence type="ECO:0000313" key="3">
    <source>
        <dbReference type="Proteomes" id="UP001179614"/>
    </source>
</evidence>
<sequence length="178" mass="19177">MAMVKVPQRLSNGQSAPPQGRDLASSADARRDIARELSVTSINADRRGISGHADGAVDEGVELDAAIDAVLAASDVDPVTRAHLDDARGAIGTAAQHQELRGFQGENLAEALFRFVMPRLRHPDVLHAERRRATLELLSQDLDRVPADRILGEGATAIHRELQGLAMLRQGRNSLIEG</sequence>
<gene>
    <name evidence="2" type="ORF">I3J27_13430</name>
</gene>